<proteinExistence type="predicted"/>
<dbReference type="RefSeq" id="WP_380079183.1">
    <property type="nucleotide sequence ID" value="NZ_JBHSGO010000188.1"/>
</dbReference>
<accession>A0ABV9K8K7</accession>
<dbReference type="InterPro" id="IPR003790">
    <property type="entry name" value="GHL10"/>
</dbReference>
<evidence type="ECO:0000313" key="4">
    <source>
        <dbReference type="EMBL" id="MFC4666275.1"/>
    </source>
</evidence>
<gene>
    <name evidence="4" type="ORF">ACFO3G_06655</name>
</gene>
<keyword evidence="4" id="KW-0378">Hydrolase</keyword>
<dbReference type="SUPFAM" id="SSF51445">
    <property type="entry name" value="(Trans)glycosidases"/>
    <property type="match status" value="1"/>
</dbReference>
<dbReference type="PANTHER" id="PTHR43405:SF1">
    <property type="entry name" value="GLYCOSYL HYDROLASE DIGH"/>
    <property type="match status" value="1"/>
</dbReference>
<feature type="signal peptide" evidence="2">
    <location>
        <begin position="1"/>
        <end position="22"/>
    </location>
</feature>
<evidence type="ECO:0000313" key="5">
    <source>
        <dbReference type="Proteomes" id="UP001596020"/>
    </source>
</evidence>
<keyword evidence="5" id="KW-1185">Reference proteome</keyword>
<dbReference type="Pfam" id="PF02638">
    <property type="entry name" value="GHL10"/>
    <property type="match status" value="1"/>
</dbReference>
<dbReference type="GO" id="GO:0016787">
    <property type="term" value="F:hydrolase activity"/>
    <property type="evidence" value="ECO:0007669"/>
    <property type="project" value="UniProtKB-KW"/>
</dbReference>
<evidence type="ECO:0000259" key="3">
    <source>
        <dbReference type="Pfam" id="PF02638"/>
    </source>
</evidence>
<dbReference type="PANTHER" id="PTHR43405">
    <property type="entry name" value="GLYCOSYL HYDROLASE DIGH"/>
    <property type="match status" value="1"/>
</dbReference>
<comment type="caution">
    <text evidence="4">The sequence shown here is derived from an EMBL/GenBank/DDBJ whole genome shotgun (WGS) entry which is preliminary data.</text>
</comment>
<feature type="chain" id="PRO_5047106998" evidence="2">
    <location>
        <begin position="23"/>
        <end position="499"/>
    </location>
</feature>
<dbReference type="InterPro" id="IPR052177">
    <property type="entry name" value="Divisome_Glycosyl_Hydrolase"/>
</dbReference>
<keyword evidence="1 2" id="KW-0732">Signal</keyword>
<evidence type="ECO:0000256" key="1">
    <source>
        <dbReference type="ARBA" id="ARBA00022729"/>
    </source>
</evidence>
<name>A0ABV9K8K7_9PORP</name>
<reference evidence="5" key="1">
    <citation type="journal article" date="2019" name="Int. J. Syst. Evol. Microbiol.">
        <title>The Global Catalogue of Microorganisms (GCM) 10K type strain sequencing project: providing services to taxonomists for standard genome sequencing and annotation.</title>
        <authorList>
            <consortium name="The Broad Institute Genomics Platform"/>
            <consortium name="The Broad Institute Genome Sequencing Center for Infectious Disease"/>
            <person name="Wu L."/>
            <person name="Ma J."/>
        </authorList>
    </citation>
    <scope>NUCLEOTIDE SEQUENCE [LARGE SCALE GENOMIC DNA]</scope>
    <source>
        <strain evidence="5">CGMCC 4.7357</strain>
    </source>
</reference>
<evidence type="ECO:0000256" key="2">
    <source>
        <dbReference type="SAM" id="SignalP"/>
    </source>
</evidence>
<feature type="domain" description="Glycosyl hydrolase-like 10" evidence="3">
    <location>
        <begin position="38"/>
        <end position="344"/>
    </location>
</feature>
<dbReference type="Gene3D" id="3.20.20.80">
    <property type="entry name" value="Glycosidases"/>
    <property type="match status" value="1"/>
</dbReference>
<sequence>MRLKWTRSMLLIVLIVALSSCASKKGFDSSVGFPPKYEFRGAWIQTVYQSEYANLSTDAVKQLLQKRVEALHRAGCNAVIFQVRPEGDAFYQSGYEPWSRFLTKTQGKAPSPYWDPLAYMIELCHERGMELHAWINPYRAAANQSVPMSSNHPAVQHPDWCVSYNNQLFYNPGIPACREHICKVVTDIVLRYDIDALHMDDYFYPYPVAGLRFQDDDTFRRYGRGFSNISDWRRDNVNRLIADVKQTIAHTKPWVKFGVSPFGIYRNKRSSAIGSNTGGLQNYDDLFADVLQWEASNNIDYIAPQLYWAIGHKVADFSELAHWWNRHTYPTTDLYFGIDVKRTMNEKQLRQKVEMTRKLAKGIIYWPANEVVNNTGGIADSLRTIYQSTIALIEPSSKFKHKVPKVKGLTAERVATGYRLSWLNTSEPCDPITPQFYVVYLIPKGHKVTTDYSQYIIYVGPKSQLILPYSLGKGKYTCLVTALDRFKNESKPQKIVITL</sequence>
<dbReference type="InterPro" id="IPR017853">
    <property type="entry name" value="GH"/>
</dbReference>
<protein>
    <submittedName>
        <fullName evidence="4">Glycoside hydrolase family 10 protein</fullName>
    </submittedName>
</protein>
<organism evidence="4 5">
    <name type="scientific">Falsiporphyromonas endometrii</name>
    <dbReference type="NCBI Taxonomy" id="1387297"/>
    <lineage>
        <taxon>Bacteria</taxon>
        <taxon>Pseudomonadati</taxon>
        <taxon>Bacteroidota</taxon>
        <taxon>Bacteroidia</taxon>
        <taxon>Bacteroidales</taxon>
        <taxon>Porphyromonadaceae</taxon>
        <taxon>Falsiporphyromonas</taxon>
    </lineage>
</organism>
<dbReference type="EMBL" id="JBHSGO010000188">
    <property type="protein sequence ID" value="MFC4666275.1"/>
    <property type="molecule type" value="Genomic_DNA"/>
</dbReference>
<dbReference type="PROSITE" id="PS51257">
    <property type="entry name" value="PROKAR_LIPOPROTEIN"/>
    <property type="match status" value="1"/>
</dbReference>
<dbReference type="Proteomes" id="UP001596020">
    <property type="component" value="Unassembled WGS sequence"/>
</dbReference>